<keyword evidence="3 6" id="KW-1133">Transmembrane helix</keyword>
<dbReference type="SUPFAM" id="SSF74653">
    <property type="entry name" value="TolA/TonB C-terminal domain"/>
    <property type="match status" value="1"/>
</dbReference>
<evidence type="ECO:0000256" key="6">
    <source>
        <dbReference type="SAM" id="Phobius"/>
    </source>
</evidence>
<accession>A0A556A7U8</accession>
<keyword evidence="9" id="KW-1185">Reference proteome</keyword>
<name>A0A556A7U8_9BURK</name>
<keyword evidence="4 6" id="KW-0472">Membrane</keyword>
<dbReference type="OrthoDB" id="9803361at2"/>
<sequence>MIHAAPLSGPHWPAAARRYLYIGVAVSLAVHILVLALRFHAPAAPRSPADARLDVVLLNTLTQDKPVEPTVLAQADMDGGGEHSAGAARSPLPAQAEETRILLAREQTRQQELEALQRDLMVALRAGYAQAAEQRAGAGGGASSAEGQDDATMAQLAQQYAAIAARIEAYNRQPRRHYFAPSASAWPYAAYVEAWRERVEEVGNREYPEAARGRLYGSLRMTVFVRADGSVESMVIDQPSEHAVLNEAARDIVERAAPFAPFPDAVRQDTDVIAITRTWHFQNDAVTTSQASDAASPGAAAATPPALPSNNPETP</sequence>
<evidence type="ECO:0000256" key="4">
    <source>
        <dbReference type="ARBA" id="ARBA00023136"/>
    </source>
</evidence>
<evidence type="ECO:0000256" key="2">
    <source>
        <dbReference type="ARBA" id="ARBA00022692"/>
    </source>
</evidence>
<evidence type="ECO:0000256" key="1">
    <source>
        <dbReference type="ARBA" id="ARBA00004167"/>
    </source>
</evidence>
<dbReference type="GO" id="GO:0055085">
    <property type="term" value="P:transmembrane transport"/>
    <property type="evidence" value="ECO:0007669"/>
    <property type="project" value="InterPro"/>
</dbReference>
<dbReference type="NCBIfam" id="TIGR01352">
    <property type="entry name" value="tonB_Cterm"/>
    <property type="match status" value="1"/>
</dbReference>
<evidence type="ECO:0000256" key="5">
    <source>
        <dbReference type="SAM" id="MobiDB-lite"/>
    </source>
</evidence>
<evidence type="ECO:0000259" key="7">
    <source>
        <dbReference type="Pfam" id="PF03544"/>
    </source>
</evidence>
<feature type="region of interest" description="Disordered" evidence="5">
    <location>
        <begin position="286"/>
        <end position="315"/>
    </location>
</feature>
<organism evidence="8 9">
    <name type="scientific">Verticiella sediminum</name>
    <dbReference type="NCBI Taxonomy" id="1247510"/>
    <lineage>
        <taxon>Bacteria</taxon>
        <taxon>Pseudomonadati</taxon>
        <taxon>Pseudomonadota</taxon>
        <taxon>Betaproteobacteria</taxon>
        <taxon>Burkholderiales</taxon>
        <taxon>Alcaligenaceae</taxon>
        <taxon>Verticiella</taxon>
    </lineage>
</organism>
<dbReference type="Proteomes" id="UP000318405">
    <property type="component" value="Unassembled WGS sequence"/>
</dbReference>
<evidence type="ECO:0000256" key="3">
    <source>
        <dbReference type="ARBA" id="ARBA00022989"/>
    </source>
</evidence>
<dbReference type="Gene3D" id="3.30.1150.10">
    <property type="match status" value="1"/>
</dbReference>
<proteinExistence type="predicted"/>
<feature type="compositionally biased region" description="Low complexity" evidence="5">
    <location>
        <begin position="289"/>
        <end position="304"/>
    </location>
</feature>
<keyword evidence="2 6" id="KW-0812">Transmembrane</keyword>
<dbReference type="EMBL" id="VLTJ01000042">
    <property type="protein sequence ID" value="TSH88962.1"/>
    <property type="molecule type" value="Genomic_DNA"/>
</dbReference>
<comment type="subcellular location">
    <subcellularLocation>
        <location evidence="1">Membrane</location>
        <topology evidence="1">Single-pass membrane protein</topology>
    </subcellularLocation>
</comment>
<dbReference type="AlphaFoldDB" id="A0A556A7U8"/>
<gene>
    <name evidence="8" type="ORF">FOZ76_25360</name>
</gene>
<evidence type="ECO:0000313" key="8">
    <source>
        <dbReference type="EMBL" id="TSH88962.1"/>
    </source>
</evidence>
<dbReference type="Pfam" id="PF03544">
    <property type="entry name" value="TonB_C"/>
    <property type="match status" value="1"/>
</dbReference>
<reference evidence="8 9" key="1">
    <citation type="submission" date="2019-07" db="EMBL/GenBank/DDBJ databases">
        <title>Qingshengfaniella alkalisoli gen. nov., sp. nov., isolated from saline soil.</title>
        <authorList>
            <person name="Xu L."/>
            <person name="Huang X.-X."/>
            <person name="Sun J.-Q."/>
        </authorList>
    </citation>
    <scope>NUCLEOTIDE SEQUENCE [LARGE SCALE GENOMIC DNA]</scope>
    <source>
        <strain evidence="8 9">DSM 27279</strain>
    </source>
</reference>
<comment type="caution">
    <text evidence="8">The sequence shown here is derived from an EMBL/GenBank/DDBJ whole genome shotgun (WGS) entry which is preliminary data.</text>
</comment>
<dbReference type="GO" id="GO:0016020">
    <property type="term" value="C:membrane"/>
    <property type="evidence" value="ECO:0007669"/>
    <property type="project" value="UniProtKB-SubCell"/>
</dbReference>
<protein>
    <submittedName>
        <fullName evidence="8">Energy transducer TonB</fullName>
    </submittedName>
</protein>
<feature type="transmembrane region" description="Helical" evidence="6">
    <location>
        <begin position="19"/>
        <end position="37"/>
    </location>
</feature>
<dbReference type="InterPro" id="IPR037682">
    <property type="entry name" value="TonB_C"/>
</dbReference>
<dbReference type="RefSeq" id="WP_143951078.1">
    <property type="nucleotide sequence ID" value="NZ_BAABMB010000005.1"/>
</dbReference>
<feature type="domain" description="TonB C-terminal" evidence="7">
    <location>
        <begin position="205"/>
        <end position="281"/>
    </location>
</feature>
<dbReference type="InterPro" id="IPR006260">
    <property type="entry name" value="TonB/TolA_C"/>
</dbReference>
<evidence type="ECO:0000313" key="9">
    <source>
        <dbReference type="Proteomes" id="UP000318405"/>
    </source>
</evidence>